<feature type="domain" description="DinB-like" evidence="5">
    <location>
        <begin position="34"/>
        <end position="171"/>
    </location>
</feature>
<evidence type="ECO:0000313" key="7">
    <source>
        <dbReference type="Proteomes" id="UP000295468"/>
    </source>
</evidence>
<protein>
    <submittedName>
        <fullName evidence="6">DinB family protein</fullName>
    </submittedName>
</protein>
<comment type="caution">
    <text evidence="6">The sequence shown here is derived from an EMBL/GenBank/DDBJ whole genome shotgun (WGS) entry which is preliminary data.</text>
</comment>
<keyword evidence="1" id="KW-0963">Cytoplasm</keyword>
<dbReference type="InterPro" id="IPR023774">
    <property type="entry name" value="Put_metal_dep_hydrolase_YfiT"/>
</dbReference>
<dbReference type="Pfam" id="PF12867">
    <property type="entry name" value="DinB_2"/>
    <property type="match status" value="1"/>
</dbReference>
<keyword evidence="2" id="KW-0479">Metal-binding</keyword>
<dbReference type="InterPro" id="IPR024775">
    <property type="entry name" value="DinB-like"/>
</dbReference>
<dbReference type="RefSeq" id="WP_133644785.1">
    <property type="nucleotide sequence ID" value="NZ_SNYI01000003.1"/>
</dbReference>
<evidence type="ECO:0000313" key="6">
    <source>
        <dbReference type="EMBL" id="TDQ29200.1"/>
    </source>
</evidence>
<evidence type="ECO:0000256" key="1">
    <source>
        <dbReference type="ARBA" id="ARBA00022490"/>
    </source>
</evidence>
<dbReference type="EMBL" id="SNYI01000003">
    <property type="protein sequence ID" value="TDQ29200.1"/>
    <property type="molecule type" value="Genomic_DNA"/>
</dbReference>
<dbReference type="AlphaFoldDB" id="A0A4R6TIV3"/>
<evidence type="ECO:0000256" key="2">
    <source>
        <dbReference type="ARBA" id="ARBA00022723"/>
    </source>
</evidence>
<keyword evidence="4" id="KW-0862">Zinc</keyword>
<dbReference type="OrthoDB" id="9796039at2"/>
<dbReference type="InterPro" id="IPR034660">
    <property type="entry name" value="DinB/YfiT-like"/>
</dbReference>
<name>A0A4R6TIV3_9FLAO</name>
<keyword evidence="7" id="KW-1185">Reference proteome</keyword>
<dbReference type="Proteomes" id="UP000295468">
    <property type="component" value="Unassembled WGS sequence"/>
</dbReference>
<dbReference type="NCBIfam" id="NF009807">
    <property type="entry name" value="PRK13291.1"/>
    <property type="match status" value="1"/>
</dbReference>
<reference evidence="6 7" key="1">
    <citation type="submission" date="2019-03" db="EMBL/GenBank/DDBJ databases">
        <title>Genomic Encyclopedia of Archaeal and Bacterial Type Strains, Phase II (KMG-II): from individual species to whole genera.</title>
        <authorList>
            <person name="Goeker M."/>
        </authorList>
    </citation>
    <scope>NUCLEOTIDE SEQUENCE [LARGE SCALE GENOMIC DNA]</scope>
    <source>
        <strain evidence="6 7">DSM 18435</strain>
    </source>
</reference>
<dbReference type="GO" id="GO:0046872">
    <property type="term" value="F:metal ion binding"/>
    <property type="evidence" value="ECO:0007669"/>
    <property type="project" value="UniProtKB-KW"/>
</dbReference>
<sequence length="184" mass="21277">MDGHELETLRYPIGHFVKPENITGMILADWIAELEALPVDLADLVRNCTKSQLDTPYRPGGWTVRQVVHHLADSHHHSYTRYKWALTEDSPVIKAYDEKAWAELPDVRSASIELSLDHLQVVHSKLVNLLRAMSADDFKREFIHPVGDRRITLEVNTGHYAWHGKHHYAHIERLAEREGWIPEL</sequence>
<organism evidence="6 7">
    <name type="scientific">Zeaxanthinibacter enoshimensis</name>
    <dbReference type="NCBI Taxonomy" id="392009"/>
    <lineage>
        <taxon>Bacteria</taxon>
        <taxon>Pseudomonadati</taxon>
        <taxon>Bacteroidota</taxon>
        <taxon>Flavobacteriia</taxon>
        <taxon>Flavobacteriales</taxon>
        <taxon>Flavobacteriaceae</taxon>
        <taxon>Zeaxanthinibacter</taxon>
    </lineage>
</organism>
<dbReference type="SUPFAM" id="SSF109854">
    <property type="entry name" value="DinB/YfiT-like putative metalloenzymes"/>
    <property type="match status" value="1"/>
</dbReference>
<evidence type="ECO:0000256" key="3">
    <source>
        <dbReference type="ARBA" id="ARBA00022801"/>
    </source>
</evidence>
<gene>
    <name evidence="6" type="ORF">CLV82_2654</name>
</gene>
<evidence type="ECO:0000256" key="4">
    <source>
        <dbReference type="ARBA" id="ARBA00022833"/>
    </source>
</evidence>
<proteinExistence type="inferred from homology"/>
<dbReference type="GO" id="GO:0016787">
    <property type="term" value="F:hydrolase activity"/>
    <property type="evidence" value="ECO:0007669"/>
    <property type="project" value="UniProtKB-KW"/>
</dbReference>
<dbReference type="HAMAP" id="MF_01256">
    <property type="entry name" value="YfiT_hydrol"/>
    <property type="match status" value="1"/>
</dbReference>
<evidence type="ECO:0000259" key="5">
    <source>
        <dbReference type="Pfam" id="PF12867"/>
    </source>
</evidence>
<keyword evidence="3" id="KW-0378">Hydrolase</keyword>
<accession>A0A4R6TIV3</accession>
<dbReference type="Gene3D" id="1.20.120.450">
    <property type="entry name" value="dinb family like domain"/>
    <property type="match status" value="1"/>
</dbReference>